<feature type="binding site" evidence="6">
    <location>
        <position position="73"/>
    </location>
    <ligand>
        <name>substrate</name>
    </ligand>
</feature>
<dbReference type="InterPro" id="IPR033524">
    <property type="entry name" value="Glu/Leu/Phe/Val_DH_AS"/>
</dbReference>
<dbReference type="PANTHER" id="PTHR11606:SF13">
    <property type="entry name" value="GLUTAMATE DEHYDROGENASE 1, MITOCHONDRIAL"/>
    <property type="match status" value="1"/>
</dbReference>
<evidence type="ECO:0000256" key="7">
    <source>
        <dbReference type="PIRSR" id="PIRSR000185-3"/>
    </source>
</evidence>
<dbReference type="GO" id="GO:0006538">
    <property type="term" value="P:L-glutamate catabolic process"/>
    <property type="evidence" value="ECO:0007669"/>
    <property type="project" value="TreeGrafter"/>
</dbReference>
<proteinExistence type="inferred from homology"/>
<dbReference type="AlphaFoldDB" id="A0A0K2SJK2"/>
<dbReference type="InterPro" id="IPR033922">
    <property type="entry name" value="NAD_bind_Glu_DH"/>
</dbReference>
<dbReference type="InterPro" id="IPR006095">
    <property type="entry name" value="Glu/Leu/Phe/Val/Trp_DH"/>
</dbReference>
<dbReference type="InterPro" id="IPR006096">
    <property type="entry name" value="Glu/Leu/Phe/Val/Trp_DH_C"/>
</dbReference>
<dbReference type="PIRSF" id="PIRSF000185">
    <property type="entry name" value="Glu_DH"/>
    <property type="match status" value="1"/>
</dbReference>
<dbReference type="SMART" id="SM00839">
    <property type="entry name" value="ELFV_dehydrog"/>
    <property type="match status" value="1"/>
</dbReference>
<organism evidence="10 11">
    <name type="scientific">Limnochorda pilosa</name>
    <dbReference type="NCBI Taxonomy" id="1555112"/>
    <lineage>
        <taxon>Bacteria</taxon>
        <taxon>Bacillati</taxon>
        <taxon>Bacillota</taxon>
        <taxon>Limnochordia</taxon>
        <taxon>Limnochordales</taxon>
        <taxon>Limnochordaceae</taxon>
        <taxon>Limnochorda</taxon>
    </lineage>
</organism>
<evidence type="ECO:0000259" key="9">
    <source>
        <dbReference type="SMART" id="SM00839"/>
    </source>
</evidence>
<feature type="binding site" evidence="6">
    <location>
        <position position="193"/>
    </location>
    <ligand>
        <name>NAD(+)</name>
        <dbReference type="ChEBI" id="CHEBI:57540"/>
    </ligand>
</feature>
<feature type="binding site" evidence="6">
    <location>
        <position position="97"/>
    </location>
    <ligand>
        <name>substrate</name>
    </ligand>
</feature>
<reference evidence="11" key="1">
    <citation type="submission" date="2015-07" db="EMBL/GenBank/DDBJ databases">
        <title>Complete genome sequence and phylogenetic analysis of Limnochorda pilosa.</title>
        <authorList>
            <person name="Watanabe M."/>
            <person name="Kojima H."/>
            <person name="Fukui M."/>
        </authorList>
    </citation>
    <scope>NUCLEOTIDE SEQUENCE [LARGE SCALE GENOMIC DNA]</scope>
    <source>
        <strain evidence="11">HC45</strain>
    </source>
</reference>
<dbReference type="Pfam" id="PF00208">
    <property type="entry name" value="ELFV_dehydrog"/>
    <property type="match status" value="1"/>
</dbReference>
<dbReference type="GO" id="GO:0004352">
    <property type="term" value="F:glutamate dehydrogenase (NAD+) activity"/>
    <property type="evidence" value="ECO:0007669"/>
    <property type="project" value="TreeGrafter"/>
</dbReference>
<dbReference type="OrthoDB" id="9803297at2"/>
<dbReference type="Pfam" id="PF02812">
    <property type="entry name" value="ELFV_dehydrog_N"/>
    <property type="match status" value="1"/>
</dbReference>
<evidence type="ECO:0000256" key="2">
    <source>
        <dbReference type="ARBA" id="ARBA00012896"/>
    </source>
</evidence>
<dbReference type="Gene3D" id="3.40.50.10860">
    <property type="entry name" value="Leucine Dehydrogenase, chain A, domain 1"/>
    <property type="match status" value="1"/>
</dbReference>
<feature type="binding site" evidence="6">
    <location>
        <position position="353"/>
    </location>
    <ligand>
        <name>substrate</name>
    </ligand>
</feature>
<dbReference type="SUPFAM" id="SSF51735">
    <property type="entry name" value="NAD(P)-binding Rossmann-fold domains"/>
    <property type="match status" value="1"/>
</dbReference>
<keyword evidence="6" id="KW-0520">NAD</keyword>
<dbReference type="InterPro" id="IPR046346">
    <property type="entry name" value="Aminoacid_DH-like_N_sf"/>
</dbReference>
<feature type="binding site" evidence="6">
    <location>
        <position position="224"/>
    </location>
    <ligand>
        <name>NAD(+)</name>
        <dbReference type="ChEBI" id="CHEBI:57540"/>
    </ligand>
</feature>
<comment type="similarity">
    <text evidence="1 4 8">Belongs to the Glu/Leu/Phe/Val dehydrogenases family.</text>
</comment>
<evidence type="ECO:0000256" key="6">
    <source>
        <dbReference type="PIRSR" id="PIRSR000185-2"/>
    </source>
</evidence>
<keyword evidence="6" id="KW-0547">Nucleotide-binding</keyword>
<name>A0A0K2SJK2_LIMPI</name>
<keyword evidence="3 4" id="KW-0560">Oxidoreductase</keyword>
<dbReference type="SUPFAM" id="SSF53223">
    <property type="entry name" value="Aminoacid dehydrogenase-like, N-terminal domain"/>
    <property type="match status" value="1"/>
</dbReference>
<feature type="active site" description="Proton donor" evidence="5">
    <location>
        <position position="109"/>
    </location>
</feature>
<feature type="domain" description="Glutamate/phenylalanine/leucine/valine/L-tryptophan dehydrogenase C-terminal" evidence="9">
    <location>
        <begin position="186"/>
        <end position="417"/>
    </location>
</feature>
<accession>A0A0K2SJK2</accession>
<evidence type="ECO:0000313" key="10">
    <source>
        <dbReference type="EMBL" id="BAS27034.1"/>
    </source>
</evidence>
<dbReference type="EMBL" id="AP014924">
    <property type="protein sequence ID" value="BAS27034.1"/>
    <property type="molecule type" value="Genomic_DNA"/>
</dbReference>
<dbReference type="PANTHER" id="PTHR11606">
    <property type="entry name" value="GLUTAMATE DEHYDROGENASE"/>
    <property type="match status" value="1"/>
</dbReference>
<dbReference type="InterPro" id="IPR014362">
    <property type="entry name" value="Glu_DH"/>
</dbReference>
<feature type="site" description="Important for catalysis" evidence="7">
    <location>
        <position position="149"/>
    </location>
</feature>
<evidence type="ECO:0000256" key="4">
    <source>
        <dbReference type="PIRNR" id="PIRNR000185"/>
    </source>
</evidence>
<keyword evidence="11" id="KW-1185">Reference proteome</keyword>
<dbReference type="CDD" id="cd01076">
    <property type="entry name" value="NAD_bind_1_Glu_DH"/>
    <property type="match status" value="1"/>
</dbReference>
<dbReference type="InterPro" id="IPR006097">
    <property type="entry name" value="Glu/Leu/Phe/Val/Trp_DH_dimer"/>
</dbReference>
<protein>
    <recommendedName>
        <fullName evidence="2 4">Glutamate dehydrogenase</fullName>
    </recommendedName>
</protein>
<dbReference type="Gene3D" id="3.40.50.720">
    <property type="entry name" value="NAD(P)-binding Rossmann-like Domain"/>
    <property type="match status" value="1"/>
</dbReference>
<dbReference type="STRING" id="1555112.LIP_1177"/>
<dbReference type="RefSeq" id="WP_068135360.1">
    <property type="nucleotide sequence ID" value="NZ_AP014924.1"/>
</dbReference>
<evidence type="ECO:0000256" key="5">
    <source>
        <dbReference type="PIRSR" id="PIRSR000185-1"/>
    </source>
</evidence>
<evidence type="ECO:0000256" key="1">
    <source>
        <dbReference type="ARBA" id="ARBA00006382"/>
    </source>
</evidence>
<dbReference type="GO" id="GO:0000166">
    <property type="term" value="F:nucleotide binding"/>
    <property type="evidence" value="ECO:0007669"/>
    <property type="project" value="UniProtKB-KW"/>
</dbReference>
<dbReference type="PATRIC" id="fig|1555112.3.peg.1226"/>
<reference evidence="11" key="2">
    <citation type="journal article" date="2016" name="Int. J. Syst. Evol. Microbiol.">
        <title>Complete genome sequence and cell structure of Limnochorda pilosa, a Gram-negative spore-former within the phylum Firmicutes.</title>
        <authorList>
            <person name="Watanabe M."/>
            <person name="Kojima H."/>
            <person name="Fukui M."/>
        </authorList>
    </citation>
    <scope>NUCLEOTIDE SEQUENCE [LARGE SCALE GENOMIC DNA]</scope>
    <source>
        <strain evidence="11">HC45</strain>
    </source>
</reference>
<dbReference type="InterPro" id="IPR036291">
    <property type="entry name" value="NAD(P)-bd_dom_sf"/>
</dbReference>
<dbReference type="FunFam" id="3.40.50.10860:FF:000003">
    <property type="entry name" value="Glutamate dehydrogenase"/>
    <property type="match status" value="1"/>
</dbReference>
<sequence>MLSLEALRGPLAVAQHQLEEAAARLGIPPHVVDLLREPERAIAVRFPVRMDDGSTRIFTGYRVQHSTARGPGKGGLRFHPDVTQDEVSALAMWMTWKCALLDLPFGGAKGGVICNPKELSEGELERLSRRFAEEIAGLVGPGRDIPAPDVYTDERVMGWMMDTFSRMGGRPLPESVTGKPLALGGSHGRSTATARGLVETVKEATGRLGLPLKGARAVIQGFGNAGAHAARFLEELGCRVVAVSDSQAAVGREDGLPVEVLVAHKERTGSVAGFPGAEEVRPPESIVELPCEILIPAALEGSITEENAPRIQARLVAEAANGPTLPAADRILHERGVTVIPDILANAGGVTVSYFEWVQGLQRYAWKEETVAERLAEHMREAFAHAWEVARREGTDLRTAATMVAVSRVYDALRWRGV</sequence>
<evidence type="ECO:0000256" key="3">
    <source>
        <dbReference type="ARBA" id="ARBA00023002"/>
    </source>
</evidence>
<evidence type="ECO:0000313" key="11">
    <source>
        <dbReference type="Proteomes" id="UP000065807"/>
    </source>
</evidence>
<dbReference type="KEGG" id="lpil:LIP_1177"/>
<evidence type="ECO:0000256" key="8">
    <source>
        <dbReference type="RuleBase" id="RU004417"/>
    </source>
</evidence>
<gene>
    <name evidence="10" type="ORF">LIP_1177</name>
</gene>
<dbReference type="PRINTS" id="PR00082">
    <property type="entry name" value="GLFDHDRGNASE"/>
</dbReference>
<dbReference type="Proteomes" id="UP000065807">
    <property type="component" value="Chromosome"/>
</dbReference>
<dbReference type="PROSITE" id="PS00074">
    <property type="entry name" value="GLFV_DEHYDROGENASE"/>
    <property type="match status" value="1"/>
</dbReference>